<feature type="transmembrane region" description="Helical" evidence="6">
    <location>
        <begin position="173"/>
        <end position="193"/>
    </location>
</feature>
<name>A0A423WTX6_9PEZI</name>
<evidence type="ECO:0000313" key="7">
    <source>
        <dbReference type="EMBL" id="ROW06993.1"/>
    </source>
</evidence>
<keyword evidence="3 6" id="KW-1133">Transmembrane helix</keyword>
<feature type="transmembrane region" description="Helical" evidence="6">
    <location>
        <begin position="150"/>
        <end position="167"/>
    </location>
</feature>
<evidence type="ECO:0000256" key="1">
    <source>
        <dbReference type="ARBA" id="ARBA00004141"/>
    </source>
</evidence>
<proteinExistence type="predicted"/>
<evidence type="ECO:0000256" key="3">
    <source>
        <dbReference type="ARBA" id="ARBA00022989"/>
    </source>
</evidence>
<keyword evidence="2 6" id="KW-0812">Transmembrane</keyword>
<protein>
    <submittedName>
        <fullName evidence="7">Uncharacterized protein</fullName>
    </submittedName>
</protein>
<evidence type="ECO:0000256" key="2">
    <source>
        <dbReference type="ARBA" id="ARBA00022692"/>
    </source>
</evidence>
<feature type="region of interest" description="Disordered" evidence="5">
    <location>
        <begin position="1"/>
        <end position="82"/>
    </location>
</feature>
<dbReference type="EMBL" id="LKEB01000040">
    <property type="protein sequence ID" value="ROW06993.1"/>
    <property type="molecule type" value="Genomic_DNA"/>
</dbReference>
<evidence type="ECO:0000256" key="4">
    <source>
        <dbReference type="ARBA" id="ARBA00023136"/>
    </source>
</evidence>
<keyword evidence="4 6" id="KW-0472">Membrane</keyword>
<sequence>MNFAPYQASSPEESRSPEAASPRISFERRPFSPFAQPKPSNQTSPPPLQHPQPQRNWQASGYRITSPNSQGSPAPAGGRGAGAGTGTDGYFVNISSSLAAEREGINEFETSLGIRLDYEACLAYLALPPVGAIILLILERKSDYVSRFHAWQSALLFTAAFIVHLLFSWSTFLSWLVFLCDIGLMAILTVKAYRDADTLDRFEVPFFGHIANRFVDEE</sequence>
<dbReference type="PANTHER" id="PTHR36460:SF1">
    <property type="entry name" value="UPF0132 DOMAIN PROTEIN (AFU_ORTHOLOGUE AFUA_3G10255)"/>
    <property type="match status" value="1"/>
</dbReference>
<dbReference type="GO" id="GO:0016020">
    <property type="term" value="C:membrane"/>
    <property type="evidence" value="ECO:0007669"/>
    <property type="project" value="UniProtKB-SubCell"/>
</dbReference>
<organism evidence="7 8">
    <name type="scientific">Cytospora leucostoma</name>
    <dbReference type="NCBI Taxonomy" id="1230097"/>
    <lineage>
        <taxon>Eukaryota</taxon>
        <taxon>Fungi</taxon>
        <taxon>Dikarya</taxon>
        <taxon>Ascomycota</taxon>
        <taxon>Pezizomycotina</taxon>
        <taxon>Sordariomycetes</taxon>
        <taxon>Sordariomycetidae</taxon>
        <taxon>Diaporthales</taxon>
        <taxon>Cytosporaceae</taxon>
        <taxon>Cytospora</taxon>
    </lineage>
</organism>
<keyword evidence="8" id="KW-1185">Reference proteome</keyword>
<gene>
    <name evidence="7" type="ORF">VPNG_06587</name>
</gene>
<dbReference type="PANTHER" id="PTHR36460">
    <property type="entry name" value="UPF0132 DOMAIN PROTEIN (AFU_ORTHOLOGUE AFUA_3G10255)"/>
    <property type="match status" value="1"/>
</dbReference>
<accession>A0A423WTX6</accession>
<dbReference type="AlphaFoldDB" id="A0A423WTX6"/>
<feature type="compositionally biased region" description="Polar residues" evidence="5">
    <location>
        <begin position="51"/>
        <end position="70"/>
    </location>
</feature>
<comment type="subcellular location">
    <subcellularLocation>
        <location evidence="1">Membrane</location>
        <topology evidence="1">Multi-pass membrane protein</topology>
    </subcellularLocation>
</comment>
<feature type="transmembrane region" description="Helical" evidence="6">
    <location>
        <begin position="122"/>
        <end position="138"/>
    </location>
</feature>
<comment type="caution">
    <text evidence="7">The sequence shown here is derived from an EMBL/GenBank/DDBJ whole genome shotgun (WGS) entry which is preliminary data.</text>
</comment>
<dbReference type="STRING" id="1230097.A0A423WTX6"/>
<evidence type="ECO:0000256" key="5">
    <source>
        <dbReference type="SAM" id="MobiDB-lite"/>
    </source>
</evidence>
<dbReference type="InParanoid" id="A0A423WTX6"/>
<dbReference type="Proteomes" id="UP000285146">
    <property type="component" value="Unassembled WGS sequence"/>
</dbReference>
<reference evidence="7 8" key="1">
    <citation type="submission" date="2015-09" db="EMBL/GenBank/DDBJ databases">
        <title>Host preference determinants of Valsa canker pathogens revealed by comparative genomics.</title>
        <authorList>
            <person name="Yin Z."/>
            <person name="Huang L."/>
        </authorList>
    </citation>
    <scope>NUCLEOTIDE SEQUENCE [LARGE SCALE GENOMIC DNA]</scope>
    <source>
        <strain evidence="7 8">SXYLt</strain>
    </source>
</reference>
<dbReference type="OrthoDB" id="5546837at2759"/>
<evidence type="ECO:0000256" key="6">
    <source>
        <dbReference type="SAM" id="Phobius"/>
    </source>
</evidence>
<evidence type="ECO:0000313" key="8">
    <source>
        <dbReference type="Proteomes" id="UP000285146"/>
    </source>
</evidence>